<protein>
    <submittedName>
        <fullName evidence="3">Alpha/beta hydrolase</fullName>
    </submittedName>
</protein>
<organism evidence="3 4">
    <name type="scientific">Brevibacillus reuszeri</name>
    <dbReference type="NCBI Taxonomy" id="54915"/>
    <lineage>
        <taxon>Bacteria</taxon>
        <taxon>Bacillati</taxon>
        <taxon>Bacillota</taxon>
        <taxon>Bacilli</taxon>
        <taxon>Bacillales</taxon>
        <taxon>Paenibacillaceae</taxon>
        <taxon>Brevibacillus</taxon>
    </lineage>
</organism>
<proteinExistence type="predicted"/>
<evidence type="ECO:0000256" key="1">
    <source>
        <dbReference type="SAM" id="Phobius"/>
    </source>
</evidence>
<reference evidence="3 4" key="1">
    <citation type="submission" date="2019-06" db="EMBL/GenBank/DDBJ databases">
        <title>Whole genome shotgun sequence of Brevibacillus reuszeri NBRC 15719.</title>
        <authorList>
            <person name="Hosoyama A."/>
            <person name="Uohara A."/>
            <person name="Ohji S."/>
            <person name="Ichikawa N."/>
        </authorList>
    </citation>
    <scope>NUCLEOTIDE SEQUENCE [LARGE SCALE GENOMIC DNA]</scope>
    <source>
        <strain evidence="3 4">NBRC 15719</strain>
    </source>
</reference>
<dbReference type="PANTHER" id="PTHR43798">
    <property type="entry name" value="MONOACYLGLYCEROL LIPASE"/>
    <property type="match status" value="1"/>
</dbReference>
<keyword evidence="1" id="KW-1133">Transmembrane helix</keyword>
<evidence type="ECO:0000313" key="4">
    <source>
        <dbReference type="Proteomes" id="UP000319578"/>
    </source>
</evidence>
<dbReference type="EMBL" id="BJON01000042">
    <property type="protein sequence ID" value="GED73074.1"/>
    <property type="molecule type" value="Genomic_DNA"/>
</dbReference>
<gene>
    <name evidence="3" type="ORF">BRE01_67760</name>
</gene>
<dbReference type="InterPro" id="IPR029058">
    <property type="entry name" value="AB_hydrolase_fold"/>
</dbReference>
<evidence type="ECO:0000259" key="2">
    <source>
        <dbReference type="Pfam" id="PF00561"/>
    </source>
</evidence>
<keyword evidence="1" id="KW-0472">Membrane</keyword>
<comment type="caution">
    <text evidence="3">The sequence shown here is derived from an EMBL/GenBank/DDBJ whole genome shotgun (WGS) entry which is preliminary data.</text>
</comment>
<keyword evidence="4" id="KW-1185">Reference proteome</keyword>
<accession>A0ABQ0TZH6</accession>
<dbReference type="InterPro" id="IPR050266">
    <property type="entry name" value="AB_hydrolase_sf"/>
</dbReference>
<keyword evidence="3" id="KW-0378">Hydrolase</keyword>
<dbReference type="Pfam" id="PF00561">
    <property type="entry name" value="Abhydrolase_1"/>
    <property type="match status" value="1"/>
</dbReference>
<dbReference type="PANTHER" id="PTHR43798:SF33">
    <property type="entry name" value="HYDROLASE, PUTATIVE (AFU_ORTHOLOGUE AFUA_2G14860)-RELATED"/>
    <property type="match status" value="1"/>
</dbReference>
<sequence>MELKEGVTKKRMSKPLRIILKSLAAIAIAILLFIAIVFIVDQVSSKSEQGKIQSYGQLVPVDGKKMNVLIQGNGEETVVLLTGYGTAAPALDFKLLIDKLSPYYKVVVIEPFGYGLSDETDKERSMDNIVSEIHEALQQLNIDRFPLMGHSIAGIYGMAYVNKYPDEVRAFAGIDTSVPTQGGMDVTFPITTFKLLKQTGFGRLMLNLDADLYAETPFDEETKEQMRMLTYKNMFNDTTLNELESVSPNFKGAKHSTFPKELPLILFVDAGNTSNEGWIPLHEEQVKNSVQGKMLTLEGGHYLHHFRSKEIAENFIQFMQEIK</sequence>
<feature type="transmembrane region" description="Helical" evidence="1">
    <location>
        <begin position="18"/>
        <end position="40"/>
    </location>
</feature>
<dbReference type="Proteomes" id="UP000319578">
    <property type="component" value="Unassembled WGS sequence"/>
</dbReference>
<dbReference type="InterPro" id="IPR000073">
    <property type="entry name" value="AB_hydrolase_1"/>
</dbReference>
<name>A0ABQ0TZH6_9BACL</name>
<feature type="domain" description="AB hydrolase-1" evidence="2">
    <location>
        <begin position="77"/>
        <end position="178"/>
    </location>
</feature>
<dbReference type="GO" id="GO:0016787">
    <property type="term" value="F:hydrolase activity"/>
    <property type="evidence" value="ECO:0007669"/>
    <property type="project" value="UniProtKB-KW"/>
</dbReference>
<dbReference type="SUPFAM" id="SSF53474">
    <property type="entry name" value="alpha/beta-Hydrolases"/>
    <property type="match status" value="1"/>
</dbReference>
<evidence type="ECO:0000313" key="3">
    <source>
        <dbReference type="EMBL" id="GED73074.1"/>
    </source>
</evidence>
<dbReference type="Gene3D" id="3.40.50.1820">
    <property type="entry name" value="alpha/beta hydrolase"/>
    <property type="match status" value="1"/>
</dbReference>
<keyword evidence="1" id="KW-0812">Transmembrane</keyword>